<dbReference type="PANTHER" id="PTHR47478:SF1">
    <property type="entry name" value="PYRIMIDINE 5'-NUCLEOTIDASE YJJG"/>
    <property type="match status" value="1"/>
</dbReference>
<dbReference type="SFLD" id="SFLDG01129">
    <property type="entry name" value="C1.5:_HAD__Beta-PGM__Phosphata"/>
    <property type="match status" value="1"/>
</dbReference>
<dbReference type="Pfam" id="PF00702">
    <property type="entry name" value="Hydrolase"/>
    <property type="match status" value="1"/>
</dbReference>
<dbReference type="NCBIfam" id="TIGR01549">
    <property type="entry name" value="HAD-SF-IA-v1"/>
    <property type="match status" value="1"/>
</dbReference>
<gene>
    <name evidence="1" type="ORF">ACFOZ4_40745</name>
</gene>
<dbReference type="InterPro" id="IPR036412">
    <property type="entry name" value="HAD-like_sf"/>
</dbReference>
<dbReference type="EC" id="3.1.3.-" evidence="1"/>
<accession>A0ABV8M351</accession>
<dbReference type="Gene3D" id="1.20.120.710">
    <property type="entry name" value="Haloacid dehalogenase hydrolase-like domain"/>
    <property type="match status" value="1"/>
</dbReference>
<sequence>MPLLLLDLDNTLIDRTGAFKAWAEWFLPEIGAPAYDVDWLLDVDADGLTDRWDVAEAIRDRYAIRASIVDMVDELSEGMVEHTRFDPMVGAALRIAADAGWVPVIVTNGSTRMQEAKIRRTGLDRFVADWVISEEVDCRKPNPRIFEIAAERARLRLRGAWMIGDSPESDIGGAAGLGLPSVWLRRGREWTERRFAPTRAVNGVIQAVAAVMSLAHSR</sequence>
<dbReference type="InterPro" id="IPR052550">
    <property type="entry name" value="Pyrimidine_5'-ntase_YjjG"/>
</dbReference>
<dbReference type="InterPro" id="IPR023214">
    <property type="entry name" value="HAD_sf"/>
</dbReference>
<dbReference type="PANTHER" id="PTHR47478">
    <property type="match status" value="1"/>
</dbReference>
<dbReference type="GO" id="GO:0016787">
    <property type="term" value="F:hydrolase activity"/>
    <property type="evidence" value="ECO:0007669"/>
    <property type="project" value="UniProtKB-KW"/>
</dbReference>
<organism evidence="1 2">
    <name type="scientific">Hamadaea flava</name>
    <dbReference type="NCBI Taxonomy" id="1742688"/>
    <lineage>
        <taxon>Bacteria</taxon>
        <taxon>Bacillati</taxon>
        <taxon>Actinomycetota</taxon>
        <taxon>Actinomycetes</taxon>
        <taxon>Micromonosporales</taxon>
        <taxon>Micromonosporaceae</taxon>
        <taxon>Hamadaea</taxon>
    </lineage>
</organism>
<dbReference type="SUPFAM" id="SSF56784">
    <property type="entry name" value="HAD-like"/>
    <property type="match status" value="1"/>
</dbReference>
<dbReference type="Proteomes" id="UP001595816">
    <property type="component" value="Unassembled WGS sequence"/>
</dbReference>
<comment type="caution">
    <text evidence="1">The sequence shown here is derived from an EMBL/GenBank/DDBJ whole genome shotgun (WGS) entry which is preliminary data.</text>
</comment>
<dbReference type="EMBL" id="JBHSAY010000035">
    <property type="protein sequence ID" value="MFC4136973.1"/>
    <property type="molecule type" value="Genomic_DNA"/>
</dbReference>
<keyword evidence="1" id="KW-0378">Hydrolase</keyword>
<dbReference type="Gene3D" id="3.40.50.1000">
    <property type="entry name" value="HAD superfamily/HAD-like"/>
    <property type="match status" value="1"/>
</dbReference>
<evidence type="ECO:0000313" key="2">
    <source>
        <dbReference type="Proteomes" id="UP001595816"/>
    </source>
</evidence>
<keyword evidence="2" id="KW-1185">Reference proteome</keyword>
<dbReference type="InterPro" id="IPR006439">
    <property type="entry name" value="HAD-SF_hydro_IA"/>
</dbReference>
<dbReference type="RefSeq" id="WP_253762154.1">
    <property type="nucleotide sequence ID" value="NZ_JAMZDZ010000001.1"/>
</dbReference>
<reference evidence="2" key="1">
    <citation type="journal article" date="2019" name="Int. J. Syst. Evol. Microbiol.">
        <title>The Global Catalogue of Microorganisms (GCM) 10K type strain sequencing project: providing services to taxonomists for standard genome sequencing and annotation.</title>
        <authorList>
            <consortium name="The Broad Institute Genomics Platform"/>
            <consortium name="The Broad Institute Genome Sequencing Center for Infectious Disease"/>
            <person name="Wu L."/>
            <person name="Ma J."/>
        </authorList>
    </citation>
    <scope>NUCLEOTIDE SEQUENCE [LARGE SCALE GENOMIC DNA]</scope>
    <source>
        <strain evidence="2">CGMCC 4.7289</strain>
    </source>
</reference>
<name>A0ABV8M351_9ACTN</name>
<evidence type="ECO:0000313" key="1">
    <source>
        <dbReference type="EMBL" id="MFC4136973.1"/>
    </source>
</evidence>
<dbReference type="SFLD" id="SFLDS00003">
    <property type="entry name" value="Haloacid_Dehalogenase"/>
    <property type="match status" value="1"/>
</dbReference>
<proteinExistence type="predicted"/>
<protein>
    <submittedName>
        <fullName evidence="1">HAD family hydrolase</fullName>
        <ecNumber evidence="1">3.1.3.-</ecNumber>
    </submittedName>
</protein>